<evidence type="ECO:0000256" key="3">
    <source>
        <dbReference type="ARBA" id="ARBA00005189"/>
    </source>
</evidence>
<dbReference type="Proteomes" id="UP000191094">
    <property type="component" value="Unassembled WGS sequence"/>
</dbReference>
<dbReference type="GO" id="GO:0004366">
    <property type="term" value="F:glycerol-3-phosphate O-acyltransferase activity"/>
    <property type="evidence" value="ECO:0007669"/>
    <property type="project" value="UniProtKB-EC"/>
</dbReference>
<dbReference type="EMBL" id="MUYT01000015">
    <property type="protein sequence ID" value="OOS19619.1"/>
    <property type="molecule type" value="Genomic_DNA"/>
</dbReference>
<dbReference type="InterPro" id="IPR045520">
    <property type="entry name" value="GPAT/DHAPAT_C"/>
</dbReference>
<dbReference type="InterPro" id="IPR002123">
    <property type="entry name" value="Plipid/glycerol_acylTrfase"/>
</dbReference>
<evidence type="ECO:0000256" key="13">
    <source>
        <dbReference type="ARBA" id="ARBA00048427"/>
    </source>
</evidence>
<dbReference type="InterPro" id="IPR041728">
    <property type="entry name" value="GPAT/DHAPAT_LPLAT"/>
</dbReference>
<evidence type="ECO:0000256" key="6">
    <source>
        <dbReference type="ARBA" id="ARBA00013432"/>
    </source>
</evidence>
<dbReference type="PANTHER" id="PTHR12563:SF17">
    <property type="entry name" value="DIHYDROXYACETONE PHOSPHATE ACYLTRANSFERASE"/>
    <property type="match status" value="1"/>
</dbReference>
<proteinExistence type="inferred from homology"/>
<name>A0A1T0CBF0_9GAMM</name>
<evidence type="ECO:0000256" key="1">
    <source>
        <dbReference type="ARBA" id="ARBA00004413"/>
    </source>
</evidence>
<dbReference type="RefSeq" id="WP_205760131.1">
    <property type="nucleotide sequence ID" value="NZ_MUYT01000015.1"/>
</dbReference>
<dbReference type="PIRSF" id="PIRSF500064">
    <property type="entry name" value="GPAT"/>
    <property type="match status" value="1"/>
</dbReference>
<accession>A0A1T0CBF0</accession>
<reference evidence="15 16" key="1">
    <citation type="submission" date="2017-02" db="EMBL/GenBank/DDBJ databases">
        <title>Draft genome sequence of Moraxella lincolnii CCUG 9405T type strain.</title>
        <authorList>
            <person name="Salva-Serra F."/>
            <person name="Engstrom-Jakobsson H."/>
            <person name="Thorell K."/>
            <person name="Jaen-Luchoro D."/>
            <person name="Gonzales-Siles L."/>
            <person name="Karlsson R."/>
            <person name="Yazdan S."/>
            <person name="Boulund F."/>
            <person name="Johnning A."/>
            <person name="Engstrand L."/>
            <person name="Kristiansson E."/>
            <person name="Moore E."/>
        </authorList>
    </citation>
    <scope>NUCLEOTIDE SEQUENCE [LARGE SCALE GENOMIC DNA]</scope>
    <source>
        <strain evidence="15 16">CCUG 9405</strain>
    </source>
</reference>
<dbReference type="CDD" id="cd07993">
    <property type="entry name" value="LPLAT_DHAPAT-like"/>
    <property type="match status" value="1"/>
</dbReference>
<dbReference type="Pfam" id="PF01553">
    <property type="entry name" value="Acyltransferase"/>
    <property type="match status" value="1"/>
</dbReference>
<keyword evidence="10" id="KW-0443">Lipid metabolism</keyword>
<evidence type="ECO:0000313" key="16">
    <source>
        <dbReference type="Proteomes" id="UP000191094"/>
    </source>
</evidence>
<dbReference type="NCBIfam" id="TIGR03703">
    <property type="entry name" value="plsB"/>
    <property type="match status" value="1"/>
</dbReference>
<dbReference type="AlphaFoldDB" id="A0A1T0CBF0"/>
<comment type="subcellular location">
    <subcellularLocation>
        <location evidence="1">Cell membrane</location>
        <topology evidence="1">Peripheral membrane protein</topology>
        <orientation evidence="1">Cytoplasmic side</orientation>
    </subcellularLocation>
</comment>
<dbReference type="UniPathway" id="UPA00557">
    <property type="reaction ID" value="UER00612"/>
</dbReference>
<comment type="pathway">
    <text evidence="2">Phospholipid metabolism; CDP-diacylglycerol biosynthesis; CDP-diacylglycerol from sn-glycerol 3-phosphate: step 1/3.</text>
</comment>
<keyword evidence="10" id="KW-0594">Phospholipid biosynthesis</keyword>
<evidence type="ECO:0000256" key="11">
    <source>
        <dbReference type="ARBA" id="ARBA00023264"/>
    </source>
</evidence>
<comment type="catalytic activity">
    <reaction evidence="13">
        <text>sn-glycerol 3-phosphate + an acyl-CoA = a 1-acyl-sn-glycero-3-phosphate + CoA</text>
        <dbReference type="Rhea" id="RHEA:15325"/>
        <dbReference type="ChEBI" id="CHEBI:57287"/>
        <dbReference type="ChEBI" id="CHEBI:57597"/>
        <dbReference type="ChEBI" id="CHEBI:57970"/>
        <dbReference type="ChEBI" id="CHEBI:58342"/>
        <dbReference type="EC" id="2.3.1.15"/>
    </reaction>
</comment>
<comment type="pathway">
    <text evidence="3">Lipid metabolism.</text>
</comment>
<keyword evidence="12 15" id="KW-0012">Acyltransferase</keyword>
<evidence type="ECO:0000256" key="9">
    <source>
        <dbReference type="ARBA" id="ARBA00023136"/>
    </source>
</evidence>
<organism evidence="15 16">
    <name type="scientific">Lwoffella lincolnii</name>
    <dbReference type="NCBI Taxonomy" id="90241"/>
    <lineage>
        <taxon>Bacteria</taxon>
        <taxon>Pseudomonadati</taxon>
        <taxon>Pseudomonadota</taxon>
        <taxon>Gammaproteobacteria</taxon>
        <taxon>Moraxellales</taxon>
        <taxon>Moraxellaceae</taxon>
        <taxon>Lwoffella</taxon>
    </lineage>
</organism>
<gene>
    <name evidence="15" type="ORF">B0682_08695</name>
</gene>
<dbReference type="GO" id="GO:0006631">
    <property type="term" value="P:fatty acid metabolic process"/>
    <property type="evidence" value="ECO:0007669"/>
    <property type="project" value="TreeGrafter"/>
</dbReference>
<evidence type="ECO:0000256" key="10">
    <source>
        <dbReference type="ARBA" id="ARBA00023209"/>
    </source>
</evidence>
<dbReference type="InterPro" id="IPR022284">
    <property type="entry name" value="GPAT/DHAPAT"/>
</dbReference>
<dbReference type="NCBIfam" id="NF003441">
    <property type="entry name" value="PRK04974.1"/>
    <property type="match status" value="1"/>
</dbReference>
<dbReference type="PANTHER" id="PTHR12563">
    <property type="entry name" value="GLYCEROL-3-PHOSPHATE ACYLTRANSFERASE"/>
    <property type="match status" value="1"/>
</dbReference>
<dbReference type="STRING" id="90241.B0682_08695"/>
<keyword evidence="11" id="KW-1208">Phospholipid metabolism</keyword>
<dbReference type="GO" id="GO:0016024">
    <property type="term" value="P:CDP-diacylglycerol biosynthetic process"/>
    <property type="evidence" value="ECO:0007669"/>
    <property type="project" value="UniProtKB-UniPathway"/>
</dbReference>
<keyword evidence="16" id="KW-1185">Reference proteome</keyword>
<feature type="domain" description="Phospholipid/glycerol acyltransferase" evidence="14">
    <location>
        <begin position="335"/>
        <end position="462"/>
    </location>
</feature>
<keyword evidence="10" id="KW-0444">Lipid biosynthesis</keyword>
<keyword evidence="7" id="KW-1003">Cell membrane</keyword>
<evidence type="ECO:0000256" key="5">
    <source>
        <dbReference type="ARBA" id="ARBA00013113"/>
    </source>
</evidence>
<dbReference type="InterPro" id="IPR028354">
    <property type="entry name" value="GPAT_PlsB"/>
</dbReference>
<evidence type="ECO:0000256" key="12">
    <source>
        <dbReference type="ARBA" id="ARBA00023315"/>
    </source>
</evidence>
<comment type="caution">
    <text evidence="15">The sequence shown here is derived from an EMBL/GenBank/DDBJ whole genome shotgun (WGS) entry which is preliminary data.</text>
</comment>
<evidence type="ECO:0000259" key="14">
    <source>
        <dbReference type="SMART" id="SM00563"/>
    </source>
</evidence>
<evidence type="ECO:0000313" key="15">
    <source>
        <dbReference type="EMBL" id="OOS19619.1"/>
    </source>
</evidence>
<keyword evidence="9" id="KW-0472">Membrane</keyword>
<dbReference type="SUPFAM" id="SSF69593">
    <property type="entry name" value="Glycerol-3-phosphate (1)-acyltransferase"/>
    <property type="match status" value="1"/>
</dbReference>
<comment type="similarity">
    <text evidence="4">Belongs to the GPAT/DAPAT family.</text>
</comment>
<protein>
    <recommendedName>
        <fullName evidence="6">Glycerol-3-phosphate acyltransferase</fullName>
        <ecNumber evidence="5">2.3.1.15</ecNumber>
    </recommendedName>
</protein>
<sequence>MPSLFKNLYRKASGQALAVAVKPQLVGELPDLSPNKDTLTFYVLKDYSRSNSVLIDLQTQEHHLPPALVGVQDARFGIDEHAGILFLHHPNANNGNNTSKANLASGKLSPRLARLVAASLAHPELTIRLVPVTIIWGRAPEKEDSLFKLLVADNWQEPSISKQLFNIGIMGRDTYVQFHKPMYLKDLIAQSGTHGNTDNATQPHKPSASTALLTTQQAQQSLTLSIHHQLTVFLDKRRASILGPDLSDKRNVIDKLLYSPAIRHAIEQESQKTDKPIASVRQKARSYLNEIATDYSYPVIRFFEHFLNWLWTQLYDGVQVQHFERIRELADDHEIIYVPCHRSHIDYLLLSFIIYKHGLSIPYVAAGNNLNIPILGKILRSAGAFFMRRSFKGNELYATVFKEYVHSIICRNQPIEYFIEGGRSRTGRLLPPKLGMISMTVQSHLRQASKPIVFIPTYIGYERIMEGATYVGELKGKPKESESLLGLLKVSRKIERIFGTVHLSFGSPLYLQDFMDKFNVQANHARTNKDTDDADIIVLTNTITQMVENIGVKILQNINKAAVVTPVSLLGLVLLSTPKSALDEDSCQKQLALYQRLAREMPYDADTTITQMTPKAIIDYGIKLKLIERTPHILGDMIQVANNQAALLSYFRNNILHVFILPSFLAALMAGNGRLSRTLVHDITSLLYPFLQSELFLKYSSRNLNKTIDCQLDNLIELGLMVDLGTDILAAPEQHSEPYQQLKLLGSPVEQSLERYFMTLALLAQQGSGKLSAEQVVDLSQLLGQRLSVLHADDIPDAFDRSLFTSFINALIRLNYLHTDADSQCLQFDQRIKNIAHYARYVLKADTMQMLHQISDLDDSEIEYAINEMTAKKQKKFALKR</sequence>
<dbReference type="Pfam" id="PF19277">
    <property type="entry name" value="GPAT_C"/>
    <property type="match status" value="1"/>
</dbReference>
<keyword evidence="8 15" id="KW-0808">Transferase</keyword>
<evidence type="ECO:0000256" key="2">
    <source>
        <dbReference type="ARBA" id="ARBA00004765"/>
    </source>
</evidence>
<evidence type="ECO:0000256" key="7">
    <source>
        <dbReference type="ARBA" id="ARBA00022475"/>
    </source>
</evidence>
<evidence type="ECO:0000256" key="8">
    <source>
        <dbReference type="ARBA" id="ARBA00022679"/>
    </source>
</evidence>
<dbReference type="PIRSF" id="PIRSF000437">
    <property type="entry name" value="GPAT_DHAPAT"/>
    <property type="match status" value="1"/>
</dbReference>
<dbReference type="SMART" id="SM00563">
    <property type="entry name" value="PlsC"/>
    <property type="match status" value="1"/>
</dbReference>
<evidence type="ECO:0000256" key="4">
    <source>
        <dbReference type="ARBA" id="ARBA00007937"/>
    </source>
</evidence>
<dbReference type="EC" id="2.3.1.15" evidence="5"/>
<dbReference type="GO" id="GO:0005886">
    <property type="term" value="C:plasma membrane"/>
    <property type="evidence" value="ECO:0007669"/>
    <property type="project" value="UniProtKB-SubCell"/>
</dbReference>